<evidence type="ECO:0000256" key="8">
    <source>
        <dbReference type="SAM" id="Phobius"/>
    </source>
</evidence>
<dbReference type="Gramene" id="TraesLDM2D03G01253170.1">
    <property type="protein sequence ID" value="TraesLDM2D03G01253170.1"/>
    <property type="gene ID" value="TraesLDM2D03G01253170"/>
</dbReference>
<dbReference type="AlphaFoldDB" id="A0A1D5UPQ9"/>
<dbReference type="Gramene" id="TraesPARA_EIv1.0_0729670.1">
    <property type="protein sequence ID" value="TraesPARA_EIv1.0_0729670.1.CDS"/>
    <property type="gene ID" value="TraesPARA_EIv1.0_0729670"/>
</dbReference>
<evidence type="ECO:0000256" key="4">
    <source>
        <dbReference type="ARBA" id="ARBA00022692"/>
    </source>
</evidence>
<dbReference type="InterPro" id="IPR003445">
    <property type="entry name" value="Cat_transpt"/>
</dbReference>
<comment type="subcellular location">
    <subcellularLocation>
        <location evidence="1">Membrane</location>
        <topology evidence="1">Multi-pass membrane protein</topology>
    </subcellularLocation>
</comment>
<sequence>MAGARHKVAELLRHARRLSTAALDKALSLLSSPSSWSYVQHHVVKEPVARLRRALAGRFWRRLGSLLVHVAYFLAVSWLGYLLLAQLRFRAGGDGTRRPRGIDLFFTAVSAATVSSMSTVEMEVFSNGQLLVLTVLMFVGGEVFLSLLGLASKWSKLRKQIHKSSRRVEIHHVAELEMPPVDAATEFDNPTSMTSTADDEISKPLGHSHDTRLRRDAVLSLFFVVLAILLAVHVLGAGAIAAYILHASPAARRTLRGKALNVWTFAVFTTVSTFSSCGYMPTNENMIVFKRDTGLQLLLVPQALVGNTLFPPLLAACVRFAAAATRRVELKETAKKGRELTGYYHLLPARRCAMLAATVVGFLTVQVAMLCGMEWGGALRGMSPWEKVCSAVFLAVNSRHTGESTLDISTLAPAILVLFVLMMYLPPYTTWFPFEERSGVKDHPTEETQGVRLLKSTLLSQFSYLAIFVIAVCITEREKLKEDPLNFNLLSIVVEVVSAYGNVGFSMGYSCSRQISPDRLCTDRWTGFAGRWSDSGKLILILVMLFGRMKKFSMKAGKAWKLS</sequence>
<dbReference type="InterPro" id="IPR051143">
    <property type="entry name" value="TrkH_K-transport"/>
</dbReference>
<dbReference type="Gramene" id="TraesRN2D0101019400.1">
    <property type="protein sequence ID" value="TraesRN2D0101019400.1"/>
    <property type="gene ID" value="TraesRN2D0101019400"/>
</dbReference>
<evidence type="ECO:0000256" key="3">
    <source>
        <dbReference type="ARBA" id="ARBA00022448"/>
    </source>
</evidence>
<dbReference type="Gramene" id="TraesJUL2D03G01260040.1">
    <property type="protein sequence ID" value="TraesJUL2D03G01260040.1"/>
    <property type="gene ID" value="TraesJUL2D03G01260040"/>
</dbReference>
<dbReference type="Proteomes" id="UP000019116">
    <property type="component" value="Chromosome 2D"/>
</dbReference>
<dbReference type="Gramene" id="TraesSTA2D03G01240940.1">
    <property type="protein sequence ID" value="TraesSTA2D03G01240940.1"/>
    <property type="gene ID" value="TraesSTA2D03G01240940"/>
</dbReference>
<dbReference type="GO" id="GO:0005886">
    <property type="term" value="C:plasma membrane"/>
    <property type="evidence" value="ECO:0000318"/>
    <property type="project" value="GO_Central"/>
</dbReference>
<dbReference type="Gramene" id="TraesMAC2D03G01250220.1">
    <property type="protein sequence ID" value="TraesMAC2D03G01250220.1"/>
    <property type="gene ID" value="TraesMAC2D03G01250220"/>
</dbReference>
<evidence type="ECO:0000313" key="9">
    <source>
        <dbReference type="EnsemblPlants" id="TraesCS2D02G428200.1"/>
    </source>
</evidence>
<dbReference type="Gramene" id="TraesJAG2D03G01258100.1">
    <property type="protein sequence ID" value="TraesJAG2D03G01258100.1"/>
    <property type="gene ID" value="TraesJAG2D03G01258100"/>
</dbReference>
<dbReference type="STRING" id="4565.A0A1D5UPQ9"/>
<dbReference type="Gramene" id="TraesCAD_scaffold_038792_01G000100.1">
    <property type="protein sequence ID" value="TraesCAD_scaffold_038792_01G000100.1"/>
    <property type="gene ID" value="TraesCAD_scaffold_038792_01G000100"/>
</dbReference>
<dbReference type="GeneID" id="123049872"/>
<comment type="similarity">
    <text evidence="2">Belongs to the TrkH potassium transport family. HKT (TC 2.A.38.3) subfamily.</text>
</comment>
<organism evidence="9">
    <name type="scientific">Triticum aestivum</name>
    <name type="common">Wheat</name>
    <dbReference type="NCBI Taxonomy" id="4565"/>
    <lineage>
        <taxon>Eukaryota</taxon>
        <taxon>Viridiplantae</taxon>
        <taxon>Streptophyta</taxon>
        <taxon>Embryophyta</taxon>
        <taxon>Tracheophyta</taxon>
        <taxon>Spermatophyta</taxon>
        <taxon>Magnoliopsida</taxon>
        <taxon>Liliopsida</taxon>
        <taxon>Poales</taxon>
        <taxon>Poaceae</taxon>
        <taxon>BOP clade</taxon>
        <taxon>Pooideae</taxon>
        <taxon>Triticodae</taxon>
        <taxon>Triticeae</taxon>
        <taxon>Triticinae</taxon>
        <taxon>Triticum</taxon>
    </lineage>
</organism>
<feature type="transmembrane region" description="Helical" evidence="8">
    <location>
        <begin position="408"/>
        <end position="425"/>
    </location>
</feature>
<protein>
    <submittedName>
        <fullName evidence="9">Uncharacterized protein</fullName>
    </submittedName>
</protein>
<feature type="transmembrane region" description="Helical" evidence="8">
    <location>
        <begin position="218"/>
        <end position="245"/>
    </location>
</feature>
<evidence type="ECO:0000256" key="1">
    <source>
        <dbReference type="ARBA" id="ARBA00004141"/>
    </source>
</evidence>
<dbReference type="GO" id="GO:0098662">
    <property type="term" value="P:inorganic cation transmembrane transport"/>
    <property type="evidence" value="ECO:0007669"/>
    <property type="project" value="UniProtKB-ARBA"/>
</dbReference>
<dbReference type="PANTHER" id="PTHR31064">
    <property type="entry name" value="POTASSIUM TRANSPORT PROTEIN DDB_G0292412-RELATED"/>
    <property type="match status" value="1"/>
</dbReference>
<feature type="transmembrane region" description="Helical" evidence="8">
    <location>
        <begin position="260"/>
        <end position="281"/>
    </location>
</feature>
<dbReference type="Gramene" id="TraesKAR2D01G0390780.1">
    <property type="protein sequence ID" value="cds.TraesKAR2D01G0390780.1"/>
    <property type="gene ID" value="TraesKAR2D01G0390780"/>
</dbReference>
<reference evidence="9" key="1">
    <citation type="submission" date="2018-08" db="EMBL/GenBank/DDBJ databases">
        <authorList>
            <person name="Rossello M."/>
        </authorList>
    </citation>
    <scope>NUCLEOTIDE SEQUENCE [LARGE SCALE GENOMIC DNA]</scope>
    <source>
        <strain evidence="9">cv. Chinese Spring</strain>
    </source>
</reference>
<name>A0A1D5UPQ9_WHEAT</name>
<keyword evidence="3" id="KW-0813">Transport</keyword>
<keyword evidence="7 8" id="KW-0472">Membrane</keyword>
<dbReference type="Gramene" id="TraesWEE_scaffold_038886_01G000100.1">
    <property type="protein sequence ID" value="TraesWEE_scaffold_038886_01G000100.1"/>
    <property type="gene ID" value="TraesWEE_scaffold_038886_01G000100"/>
</dbReference>
<gene>
    <name evidence="9" type="primary">LOC123049872</name>
</gene>
<dbReference type="Gramene" id="TraesCS2D03G0965100.1">
    <property type="protein sequence ID" value="TraesCS2D03G0965100.1.CDS"/>
    <property type="gene ID" value="TraesCS2D03G0965100"/>
</dbReference>
<dbReference type="GO" id="GO:0008324">
    <property type="term" value="F:monoatomic cation transmembrane transporter activity"/>
    <property type="evidence" value="ECO:0000318"/>
    <property type="project" value="GO_Central"/>
</dbReference>
<dbReference type="Gramene" id="TraesCLE_scaffold_059098_01G000100.1">
    <property type="protein sequence ID" value="TraesCLE_scaffold_059098_01G000100.1"/>
    <property type="gene ID" value="TraesCLE_scaffold_059098_01G000100"/>
</dbReference>
<keyword evidence="5 8" id="KW-1133">Transmembrane helix</keyword>
<evidence type="ECO:0000256" key="7">
    <source>
        <dbReference type="ARBA" id="ARBA00023136"/>
    </source>
</evidence>
<keyword evidence="4 8" id="KW-0812">Transmembrane</keyword>
<evidence type="ECO:0000256" key="5">
    <source>
        <dbReference type="ARBA" id="ARBA00022989"/>
    </source>
</evidence>
<dbReference type="Gramene" id="TraesSYM2D03G01267790.1">
    <property type="protein sequence ID" value="TraesSYM2D03G01267790.1"/>
    <property type="gene ID" value="TraesSYM2D03G01267790"/>
</dbReference>
<evidence type="ECO:0000313" key="10">
    <source>
        <dbReference type="Proteomes" id="UP000019116"/>
    </source>
</evidence>
<feature type="transmembrane region" description="Helical" evidence="8">
    <location>
        <begin position="66"/>
        <end position="89"/>
    </location>
</feature>
<dbReference type="SMR" id="A0A1D5UPQ9"/>
<reference evidence="9" key="2">
    <citation type="submission" date="2018-10" db="UniProtKB">
        <authorList>
            <consortium name="EnsemblPlants"/>
        </authorList>
    </citation>
    <scope>IDENTIFICATION</scope>
</reference>
<accession>A0A1D5UPQ9</accession>
<dbReference type="Gramene" id="TraesROB_scaffold_081214_01G000100.1">
    <property type="protein sequence ID" value="TraesROB_scaffold_081214_01G000100.1"/>
    <property type="gene ID" value="TraesROB_scaffold_081214_01G000100"/>
</dbReference>
<dbReference type="Gramene" id="TraesCS2D02G428200.1">
    <property type="protein sequence ID" value="TraesCS2D02G428200.1"/>
    <property type="gene ID" value="TraesCS2D02G428200"/>
</dbReference>
<keyword evidence="6" id="KW-0406">Ion transport</keyword>
<dbReference type="EnsemblPlants" id="TraesCS2D02G428200.1">
    <property type="protein sequence ID" value="TraesCS2D02G428200.1"/>
    <property type="gene ID" value="TraesCS2D02G428200"/>
</dbReference>
<evidence type="ECO:0000256" key="2">
    <source>
        <dbReference type="ARBA" id="ARBA00010864"/>
    </source>
</evidence>
<feature type="transmembrane region" description="Helical" evidence="8">
    <location>
        <begin position="458"/>
        <end position="475"/>
    </location>
</feature>
<feature type="transmembrane region" description="Helical" evidence="8">
    <location>
        <begin position="487"/>
        <end position="509"/>
    </location>
</feature>
<dbReference type="Gramene" id="TraesARI2D03G01268540.1">
    <property type="protein sequence ID" value="TraesARI2D03G01268540.1"/>
    <property type="gene ID" value="TraesARI2D03G01268540"/>
</dbReference>
<keyword evidence="10" id="KW-1185">Reference proteome</keyword>
<dbReference type="Pfam" id="PF02386">
    <property type="entry name" value="TrkH"/>
    <property type="match status" value="1"/>
</dbReference>
<dbReference type="Gramene" id="TraesLAC2D03G01203680.1">
    <property type="protein sequence ID" value="TraesLAC2D03G01203680.1"/>
    <property type="gene ID" value="TraesLAC2D03G01203680"/>
</dbReference>
<evidence type="ECO:0000256" key="6">
    <source>
        <dbReference type="ARBA" id="ARBA00023065"/>
    </source>
</evidence>
<proteinExistence type="inferred from homology"/>
<dbReference type="GO" id="GO:0030001">
    <property type="term" value="P:metal ion transport"/>
    <property type="evidence" value="ECO:0007669"/>
    <property type="project" value="UniProtKB-ARBA"/>
</dbReference>
<dbReference type="OMA" id="GFLEWES"/>
<dbReference type="RefSeq" id="XP_044328671.1">
    <property type="nucleotide sequence ID" value="XM_044472736.1"/>
</dbReference>
<feature type="transmembrane region" description="Helical" evidence="8">
    <location>
        <begin position="130"/>
        <end position="151"/>
    </location>
</feature>
<dbReference type="PANTHER" id="PTHR31064:SF38">
    <property type="entry name" value="CATION TRANSPORTER HKT1_4-RELATED"/>
    <property type="match status" value="1"/>
</dbReference>
<dbReference type="Gramene" id="TraesNOR2D03G01268660.1">
    <property type="protein sequence ID" value="TraesNOR2D03G01268660.1"/>
    <property type="gene ID" value="TraesNOR2D03G01268660"/>
</dbReference>
<dbReference type="ExpressionAtlas" id="A0A1D5UPQ9">
    <property type="expression patterns" value="baseline and differential"/>
</dbReference>
<dbReference type="OrthoDB" id="9999863at2759"/>